<keyword evidence="10 12" id="KW-0620">Polyamine biosynthesis</keyword>
<dbReference type="InterPro" id="IPR000183">
    <property type="entry name" value="Orn/DAP/Arg_de-COase"/>
</dbReference>
<dbReference type="Pfam" id="PF17810">
    <property type="entry name" value="Arg_decarb_HB"/>
    <property type="match status" value="1"/>
</dbReference>
<accession>A0ABN8X246</accession>
<comment type="cofactor">
    <cofactor evidence="2 12">
        <name>Mg(2+)</name>
        <dbReference type="ChEBI" id="CHEBI:18420"/>
    </cofactor>
</comment>
<comment type="function">
    <text evidence="3 12">Catalyzes the biosynthesis of agmatine from arginine.</text>
</comment>
<dbReference type="PRINTS" id="PR01179">
    <property type="entry name" value="ODADCRBXLASE"/>
</dbReference>
<name>A0ABN8X246_9GAMM</name>
<dbReference type="NCBIfam" id="TIGR01273">
    <property type="entry name" value="speA"/>
    <property type="match status" value="1"/>
</dbReference>
<feature type="domain" description="Orn/DAP/Arg decarboxylase 2 N-terminal" evidence="13">
    <location>
        <begin position="83"/>
        <end position="343"/>
    </location>
</feature>
<evidence type="ECO:0000256" key="5">
    <source>
        <dbReference type="ARBA" id="ARBA00022723"/>
    </source>
</evidence>
<evidence type="ECO:0000256" key="6">
    <source>
        <dbReference type="ARBA" id="ARBA00022793"/>
    </source>
</evidence>
<gene>
    <name evidence="12 16" type="primary">speA</name>
    <name evidence="16" type="ORF">MSZNOR_2098</name>
</gene>
<keyword evidence="11 12" id="KW-0456">Lyase</keyword>
<evidence type="ECO:0000256" key="9">
    <source>
        <dbReference type="ARBA" id="ARBA00023066"/>
    </source>
</evidence>
<evidence type="ECO:0000256" key="4">
    <source>
        <dbReference type="ARBA" id="ARBA00008357"/>
    </source>
</evidence>
<protein>
    <recommendedName>
        <fullName evidence="12">Biosynthetic arginine decarboxylase</fullName>
        <shortName evidence="12">ADC</shortName>
        <ecNumber evidence="12">4.1.1.19</ecNumber>
    </recommendedName>
</protein>
<keyword evidence="8 12" id="KW-0663">Pyridoxal phosphate</keyword>
<dbReference type="InterPro" id="IPR009006">
    <property type="entry name" value="Ala_racemase/Decarboxylase_C"/>
</dbReference>
<dbReference type="SUPFAM" id="SSF51419">
    <property type="entry name" value="PLP-binding barrel"/>
    <property type="match status" value="1"/>
</dbReference>
<dbReference type="PANTHER" id="PTHR43295">
    <property type="entry name" value="ARGININE DECARBOXYLASE"/>
    <property type="match status" value="1"/>
</dbReference>
<dbReference type="GO" id="GO:0008792">
    <property type="term" value="F:arginine decarboxylase activity"/>
    <property type="evidence" value="ECO:0007669"/>
    <property type="project" value="UniProtKB-EC"/>
</dbReference>
<dbReference type="Pfam" id="PF02784">
    <property type="entry name" value="Orn_Arg_deC_N"/>
    <property type="match status" value="1"/>
</dbReference>
<dbReference type="EMBL" id="OX458333">
    <property type="protein sequence ID" value="CAI8828428.1"/>
    <property type="molecule type" value="Genomic_DNA"/>
</dbReference>
<dbReference type="Gene3D" id="1.20.58.930">
    <property type="match status" value="1"/>
</dbReference>
<evidence type="ECO:0000256" key="1">
    <source>
        <dbReference type="ARBA" id="ARBA00001933"/>
    </source>
</evidence>
<evidence type="ECO:0000259" key="15">
    <source>
        <dbReference type="Pfam" id="PF17944"/>
    </source>
</evidence>
<dbReference type="EC" id="4.1.1.19" evidence="12"/>
<evidence type="ECO:0000256" key="10">
    <source>
        <dbReference type="ARBA" id="ARBA00023115"/>
    </source>
</evidence>
<evidence type="ECO:0000259" key="14">
    <source>
        <dbReference type="Pfam" id="PF17810"/>
    </source>
</evidence>
<dbReference type="InterPro" id="IPR022644">
    <property type="entry name" value="De-COase2_N"/>
</dbReference>
<evidence type="ECO:0000256" key="11">
    <source>
        <dbReference type="ARBA" id="ARBA00023239"/>
    </source>
</evidence>
<keyword evidence="6 12" id="KW-0210">Decarboxylase</keyword>
<evidence type="ECO:0000313" key="16">
    <source>
        <dbReference type="EMBL" id="CAI8828428.1"/>
    </source>
</evidence>
<dbReference type="PROSITE" id="PS00878">
    <property type="entry name" value="ODR_DC_2_1"/>
    <property type="match status" value="1"/>
</dbReference>
<keyword evidence="7 12" id="KW-0460">Magnesium</keyword>
<keyword evidence="17" id="KW-1185">Reference proteome</keyword>
<feature type="domain" description="Arginine decarboxylase helical bundle" evidence="14">
    <location>
        <begin position="370"/>
        <end position="449"/>
    </location>
</feature>
<proteinExistence type="inferred from homology"/>
<dbReference type="Gene3D" id="2.40.37.10">
    <property type="entry name" value="Lyase, Ornithine Decarboxylase, Chain A, domain 1"/>
    <property type="match status" value="1"/>
</dbReference>
<dbReference type="Pfam" id="PF17944">
    <property type="entry name" value="Arg_decarbox_C"/>
    <property type="match status" value="1"/>
</dbReference>
<dbReference type="HAMAP" id="MF_01417">
    <property type="entry name" value="SpeA"/>
    <property type="match status" value="1"/>
</dbReference>
<keyword evidence="9 12" id="KW-0745">Spermidine biosynthesis</keyword>
<keyword evidence="5 12" id="KW-0479">Metal-binding</keyword>
<dbReference type="NCBIfam" id="NF003763">
    <property type="entry name" value="PRK05354.1"/>
    <property type="match status" value="1"/>
</dbReference>
<dbReference type="PANTHER" id="PTHR43295:SF9">
    <property type="entry name" value="BIOSYNTHETIC ARGININE DECARBOXYLASE"/>
    <property type="match status" value="1"/>
</dbReference>
<dbReference type="Proteomes" id="UP001162030">
    <property type="component" value="Chromosome"/>
</dbReference>
<dbReference type="InterPro" id="IPR040634">
    <property type="entry name" value="Arg_decarb_HB"/>
</dbReference>
<evidence type="ECO:0000256" key="3">
    <source>
        <dbReference type="ARBA" id="ARBA00002257"/>
    </source>
</evidence>
<evidence type="ECO:0000256" key="2">
    <source>
        <dbReference type="ARBA" id="ARBA00001946"/>
    </source>
</evidence>
<comment type="pathway">
    <text evidence="12">Amine and polyamine biosynthesis; agmatine biosynthesis; agmatine from L-arginine: step 1/1.</text>
</comment>
<comment type="cofactor">
    <cofactor evidence="1 12">
        <name>pyridoxal 5'-phosphate</name>
        <dbReference type="ChEBI" id="CHEBI:597326"/>
    </cofactor>
</comment>
<comment type="catalytic activity">
    <reaction evidence="12">
        <text>L-arginine + H(+) = agmatine + CO2</text>
        <dbReference type="Rhea" id="RHEA:17641"/>
        <dbReference type="ChEBI" id="CHEBI:15378"/>
        <dbReference type="ChEBI" id="CHEBI:16526"/>
        <dbReference type="ChEBI" id="CHEBI:32682"/>
        <dbReference type="ChEBI" id="CHEBI:58145"/>
        <dbReference type="EC" id="4.1.1.19"/>
    </reaction>
</comment>
<dbReference type="Gene3D" id="1.10.287.3440">
    <property type="match status" value="1"/>
</dbReference>
<organism evidence="16 17">
    <name type="scientific">Methylocaldum szegediense</name>
    <dbReference type="NCBI Taxonomy" id="73780"/>
    <lineage>
        <taxon>Bacteria</taxon>
        <taxon>Pseudomonadati</taxon>
        <taxon>Pseudomonadota</taxon>
        <taxon>Gammaproteobacteria</taxon>
        <taxon>Methylococcales</taxon>
        <taxon>Methylococcaceae</taxon>
        <taxon>Methylocaldum</taxon>
    </lineage>
</organism>
<dbReference type="InterPro" id="IPR022653">
    <property type="entry name" value="De-COase2_pyr-phos_BS"/>
</dbReference>
<sequence length="628" mass="70142">MPTEMSWSLEQAVDTYAIEHWGEGYFGINDEGHVVVWPTKDPAQGSVDLFEIAHAVRQEGLSLPVLVRFTDILRDRVNLLHKAFEKARHEHDYGGSYTPVYPIKVNQQRSVIEGILKNGHASVGLEAGSKSELLAIMALSDAGTVICNGYKDRSYIRLALIGLSLGLNVFIVIEKLSELELVLSESRDLGIEPQLGVRIRLSSIGAGKWQNSGGEKSKFGLHANELLRLVSKLREAGGLEWLKLMHFHMGSQVANINDIKTALREACRYYVELRALGAHLAWADVGGGLGVDYEGTHSVSDCSINYSIDEYAHSIVRAFSEACAEYGLPHPNLITESGRAMSAHHAVLITNVIDVESVAEDASPPAEITAKPLQDLADLLRILPRESPLGVYHDAQFDLAEARAMYVQGKLSLTELAEAERLNAAICHAVHRRLDIRLRAHRELIDELNERLADKVFCNFSLFQSMPDAWAIAQVFPVMPLQRLNEEPTRRAVIQDLTCDSDGRINTYIDRQSLEATLPLHTREPGEPYLIGIFLVGAYQEILGDMHNLFGDTHSVNVELDGAGGYRFIQPMRGDGTHDLLRYVHIDPEDLERTYRKKLVEARVAPEKRKRFESELIAGLRNYTYLEE</sequence>
<comment type="similarity">
    <text evidence="4 12">Belongs to the Orn/Lys/Arg decarboxylase class-II family. SpeA subfamily.</text>
</comment>
<comment type="caution">
    <text evidence="12">Lacks conserved residue(s) required for the propagation of feature annotation.</text>
</comment>
<evidence type="ECO:0000259" key="13">
    <source>
        <dbReference type="Pfam" id="PF02784"/>
    </source>
</evidence>
<feature type="domain" description="Arginine decarboxylase C-terminal helical" evidence="15">
    <location>
        <begin position="579"/>
        <end position="626"/>
    </location>
</feature>
<dbReference type="InterPro" id="IPR041128">
    <property type="entry name" value="Arg_decarbox_C"/>
</dbReference>
<evidence type="ECO:0000256" key="7">
    <source>
        <dbReference type="ARBA" id="ARBA00022842"/>
    </source>
</evidence>
<dbReference type="CDD" id="cd06830">
    <property type="entry name" value="PLPDE_III_ADC"/>
    <property type="match status" value="1"/>
</dbReference>
<evidence type="ECO:0000256" key="12">
    <source>
        <dbReference type="HAMAP-Rule" id="MF_01417"/>
    </source>
</evidence>
<evidence type="ECO:0000313" key="17">
    <source>
        <dbReference type="Proteomes" id="UP001162030"/>
    </source>
</evidence>
<dbReference type="Gene3D" id="3.20.20.10">
    <property type="entry name" value="Alanine racemase"/>
    <property type="match status" value="1"/>
</dbReference>
<evidence type="ECO:0000256" key="8">
    <source>
        <dbReference type="ARBA" id="ARBA00022898"/>
    </source>
</evidence>
<dbReference type="PIRSF" id="PIRSF001336">
    <property type="entry name" value="Arg_decrbxlase"/>
    <property type="match status" value="1"/>
</dbReference>
<reference evidence="16 17" key="1">
    <citation type="submission" date="2023-03" db="EMBL/GenBank/DDBJ databases">
        <authorList>
            <person name="Pearce D."/>
        </authorList>
    </citation>
    <scope>NUCLEOTIDE SEQUENCE [LARGE SCALE GENOMIC DNA]</scope>
    <source>
        <strain evidence="16">Msz</strain>
    </source>
</reference>
<feature type="modified residue" description="N6-(pyridoxal phosphate)lysine" evidence="12">
    <location>
        <position position="104"/>
    </location>
</feature>
<dbReference type="PRINTS" id="PR01180">
    <property type="entry name" value="ARGDCRBXLASE"/>
</dbReference>
<dbReference type="SUPFAM" id="SSF50621">
    <property type="entry name" value="Alanine racemase C-terminal domain-like"/>
    <property type="match status" value="1"/>
</dbReference>
<dbReference type="InterPro" id="IPR029066">
    <property type="entry name" value="PLP-binding_barrel"/>
</dbReference>
<dbReference type="InterPro" id="IPR002985">
    <property type="entry name" value="Arg_decrbxlase"/>
</dbReference>